<evidence type="ECO:0000256" key="9">
    <source>
        <dbReference type="RuleBase" id="RU000471"/>
    </source>
</evidence>
<evidence type="ECO:0000256" key="8">
    <source>
        <dbReference type="ARBA" id="ARBA00023136"/>
    </source>
</evidence>
<sequence>MLLMMIIVYLCVFLSVAFVTLLERKCLGYVHLRKGPNKVAFIGLGQPFADAGKLFMKEFMLLSKTAGLVYYISPMLMLLIMMCIWMSYPFYDIDFSFNIFFFFCCVAIGVYPLIVAGWSSNSKYSILGSMRAVAQAVSYEVSLILVVLSMLMLVGLYCYEGVLGVSVYVSLGYLLWPIFFLLLIMLIAELGRTPFDFIEGESELVSGFNVEFGSGLFALIFIAEYGNIIFMSSVMMMFFFGGVYNFIDSVLRICLLSCLIIFVRGELPRTRYDKLMALAWEVCLPLSLSLFGIFMLIFSLGLFT</sequence>
<comment type="subcellular location">
    <subcellularLocation>
        <location evidence="1">Membrane</location>
        <topology evidence="1">Multi-pass membrane protein</topology>
    </subcellularLocation>
    <subcellularLocation>
        <location evidence="9">Mitochondrion inner membrane</location>
        <topology evidence="9">Multi-pass membrane protein</topology>
    </subcellularLocation>
</comment>
<dbReference type="InterPro" id="IPR001694">
    <property type="entry name" value="NADH_UbQ_OxRdtase_su1/FPO"/>
</dbReference>
<dbReference type="EC" id="7.1.1.2" evidence="10"/>
<keyword evidence="5 9" id="KW-0812">Transmembrane</keyword>
<keyword evidence="6 11" id="KW-1133">Transmembrane helix</keyword>
<dbReference type="GO" id="GO:0003954">
    <property type="term" value="F:NADH dehydrogenase activity"/>
    <property type="evidence" value="ECO:0007669"/>
    <property type="project" value="TreeGrafter"/>
</dbReference>
<gene>
    <name evidence="12" type="primary">ND1</name>
</gene>
<organism evidence="12">
    <name type="scientific">Echinoderes svetlanae</name>
    <dbReference type="NCBI Taxonomy" id="1912903"/>
    <lineage>
        <taxon>Eukaryota</taxon>
        <taxon>Metazoa</taxon>
        <taxon>Ecdysozoa</taxon>
        <taxon>Scalidophora</taxon>
        <taxon>Kinorhyncha</taxon>
        <taxon>Cyclorhagida</taxon>
        <taxon>Echinoderidae</taxon>
        <taxon>Echinoderes</taxon>
    </lineage>
</organism>
<keyword evidence="4" id="KW-0813">Transport</keyword>
<dbReference type="PANTHER" id="PTHR11432:SF3">
    <property type="entry name" value="NADH-UBIQUINONE OXIDOREDUCTASE CHAIN 1"/>
    <property type="match status" value="1"/>
</dbReference>
<keyword evidence="7 10" id="KW-0830">Ubiquinone</keyword>
<evidence type="ECO:0000256" key="2">
    <source>
        <dbReference type="ARBA" id="ARBA00010535"/>
    </source>
</evidence>
<dbReference type="RefSeq" id="YP_009318508.1">
    <property type="nucleotide sequence ID" value="NC_031873.1"/>
</dbReference>
<name>A0A1I9VTU2_9BILA</name>
<keyword evidence="9" id="KW-0520">NAD</keyword>
<evidence type="ECO:0000256" key="4">
    <source>
        <dbReference type="ARBA" id="ARBA00022448"/>
    </source>
</evidence>
<evidence type="ECO:0000256" key="10">
    <source>
        <dbReference type="RuleBase" id="RU000473"/>
    </source>
</evidence>
<comment type="catalytic activity">
    <reaction evidence="10">
        <text>a ubiquinone + NADH + 5 H(+)(in) = a ubiquinol + NAD(+) + 4 H(+)(out)</text>
        <dbReference type="Rhea" id="RHEA:29091"/>
        <dbReference type="Rhea" id="RHEA-COMP:9565"/>
        <dbReference type="Rhea" id="RHEA-COMP:9566"/>
        <dbReference type="ChEBI" id="CHEBI:15378"/>
        <dbReference type="ChEBI" id="CHEBI:16389"/>
        <dbReference type="ChEBI" id="CHEBI:17976"/>
        <dbReference type="ChEBI" id="CHEBI:57540"/>
        <dbReference type="ChEBI" id="CHEBI:57945"/>
        <dbReference type="EC" id="7.1.1.2"/>
    </reaction>
</comment>
<feature type="transmembrane region" description="Helical" evidence="11">
    <location>
        <begin position="68"/>
        <end position="91"/>
    </location>
</feature>
<feature type="transmembrane region" description="Helical" evidence="11">
    <location>
        <begin position="246"/>
        <end position="263"/>
    </location>
</feature>
<evidence type="ECO:0000256" key="11">
    <source>
        <dbReference type="SAM" id="Phobius"/>
    </source>
</evidence>
<keyword evidence="8 11" id="KW-0472">Membrane</keyword>
<dbReference type="GO" id="GO:0008137">
    <property type="term" value="F:NADH dehydrogenase (ubiquinone) activity"/>
    <property type="evidence" value="ECO:0007669"/>
    <property type="project" value="UniProtKB-EC"/>
</dbReference>
<dbReference type="GO" id="GO:0005743">
    <property type="term" value="C:mitochondrial inner membrane"/>
    <property type="evidence" value="ECO:0007669"/>
    <property type="project" value="UniProtKB-SubCell"/>
</dbReference>
<dbReference type="EMBL" id="KU975552">
    <property type="protein sequence ID" value="APA17415.1"/>
    <property type="molecule type" value="Genomic_DNA"/>
</dbReference>
<protein>
    <recommendedName>
        <fullName evidence="3 10">NADH-ubiquinone oxidoreductase chain 1</fullName>
        <ecNumber evidence="10">7.1.1.2</ecNumber>
    </recommendedName>
</protein>
<evidence type="ECO:0000256" key="6">
    <source>
        <dbReference type="ARBA" id="ARBA00022989"/>
    </source>
</evidence>
<comment type="similarity">
    <text evidence="2 9">Belongs to the complex I subunit 1 family.</text>
</comment>
<proteinExistence type="inferred from homology"/>
<reference evidence="12" key="1">
    <citation type="journal article" date="2016" name="PLoS ONE">
        <title>Mitochondrial Genomes of Kinorhyncha: trnM Duplication and New Gene Orders within Animals.</title>
        <authorList>
            <person name="Popova O.V."/>
            <person name="Mikhailov K.V."/>
            <person name="Nikitin M.A."/>
            <person name="Logacheva M.D."/>
            <person name="Penin A.A."/>
            <person name="Muntyan M.S."/>
            <person name="Kedrova O.S."/>
            <person name="Petrov N.B."/>
            <person name="Panchin Y.V."/>
            <person name="Aleoshin V.V."/>
        </authorList>
    </citation>
    <scope>NUCLEOTIDE SEQUENCE</scope>
</reference>
<accession>A0A1I9VTU2</accession>
<evidence type="ECO:0000313" key="12">
    <source>
        <dbReference type="EMBL" id="APA17415.1"/>
    </source>
</evidence>
<dbReference type="PANTHER" id="PTHR11432">
    <property type="entry name" value="NADH DEHYDROGENASE SUBUNIT 1"/>
    <property type="match status" value="1"/>
</dbReference>
<dbReference type="GeneID" id="30219938"/>
<feature type="transmembrane region" description="Helical" evidence="11">
    <location>
        <begin position="6"/>
        <end position="23"/>
    </location>
</feature>
<feature type="transmembrane region" description="Helical" evidence="11">
    <location>
        <begin position="275"/>
        <end position="303"/>
    </location>
</feature>
<evidence type="ECO:0000256" key="5">
    <source>
        <dbReference type="ARBA" id="ARBA00022692"/>
    </source>
</evidence>
<feature type="transmembrane region" description="Helical" evidence="11">
    <location>
        <begin position="216"/>
        <end position="240"/>
    </location>
</feature>
<dbReference type="Pfam" id="PF00146">
    <property type="entry name" value="NADHdh"/>
    <property type="match status" value="1"/>
</dbReference>
<feature type="transmembrane region" description="Helical" evidence="11">
    <location>
        <begin position="139"/>
        <end position="159"/>
    </location>
</feature>
<dbReference type="GO" id="GO:0009060">
    <property type="term" value="P:aerobic respiration"/>
    <property type="evidence" value="ECO:0007669"/>
    <property type="project" value="TreeGrafter"/>
</dbReference>
<evidence type="ECO:0000256" key="1">
    <source>
        <dbReference type="ARBA" id="ARBA00004141"/>
    </source>
</evidence>
<dbReference type="InterPro" id="IPR018086">
    <property type="entry name" value="NADH_UbQ_OxRdtase_su1_CS"/>
</dbReference>
<evidence type="ECO:0000256" key="3">
    <source>
        <dbReference type="ARBA" id="ARBA00021009"/>
    </source>
</evidence>
<feature type="transmembrane region" description="Helical" evidence="11">
    <location>
        <begin position="165"/>
        <end position="188"/>
    </location>
</feature>
<dbReference type="AlphaFoldDB" id="A0A1I9VTU2"/>
<evidence type="ECO:0000256" key="7">
    <source>
        <dbReference type="ARBA" id="ARBA00023075"/>
    </source>
</evidence>
<geneLocation type="mitochondrion" evidence="12"/>
<feature type="transmembrane region" description="Helical" evidence="11">
    <location>
        <begin position="97"/>
        <end position="118"/>
    </location>
</feature>
<keyword evidence="10 12" id="KW-0496">Mitochondrion</keyword>
<dbReference type="PROSITE" id="PS00668">
    <property type="entry name" value="COMPLEX1_ND1_2"/>
    <property type="match status" value="1"/>
</dbReference>
<dbReference type="CTD" id="4535"/>